<keyword evidence="4" id="KW-1185">Reference proteome</keyword>
<keyword evidence="2" id="KW-0472">Membrane</keyword>
<keyword evidence="3" id="KW-0255">Endonuclease</keyword>
<feature type="region of interest" description="Disordered" evidence="1">
    <location>
        <begin position="37"/>
        <end position="102"/>
    </location>
</feature>
<evidence type="ECO:0000256" key="2">
    <source>
        <dbReference type="SAM" id="Phobius"/>
    </source>
</evidence>
<dbReference type="Proteomes" id="UP000530424">
    <property type="component" value="Unassembled WGS sequence"/>
</dbReference>
<name>A0A853C2C7_9ACTN</name>
<dbReference type="GO" id="GO:0004519">
    <property type="term" value="F:endonuclease activity"/>
    <property type="evidence" value="ECO:0007669"/>
    <property type="project" value="UniProtKB-KW"/>
</dbReference>
<keyword evidence="3" id="KW-0269">Exonuclease</keyword>
<evidence type="ECO:0000256" key="1">
    <source>
        <dbReference type="SAM" id="MobiDB-lite"/>
    </source>
</evidence>
<evidence type="ECO:0000313" key="4">
    <source>
        <dbReference type="Proteomes" id="UP000530424"/>
    </source>
</evidence>
<accession>A0A853C2C7</accession>
<dbReference type="EMBL" id="JACCFP010000001">
    <property type="protein sequence ID" value="NYJ00503.1"/>
    <property type="molecule type" value="Genomic_DNA"/>
</dbReference>
<feature type="transmembrane region" description="Helical" evidence="2">
    <location>
        <begin position="12"/>
        <end position="33"/>
    </location>
</feature>
<feature type="compositionally biased region" description="Low complexity" evidence="1">
    <location>
        <begin position="41"/>
        <end position="56"/>
    </location>
</feature>
<sequence length="374" mass="39856">MNERRPGPEQNPLLLVGAFAVVAALLFGVFTLVERGDEPETTGTTPGATSGATSAAPDEEESEPRDLRGDVEDIQPGEALSMRPERKEKEQVPLVEPGRTGRVGTGLALGDIPDIKAPVSEPVQGAVTTAVANIPNRTGNSGFVSSLRALTGPGTDFVMLNEVSRHSSDGIRAAAPGYDVYRDPAPDRGAGGAGQSMNNVVMWRADRWRLVDGGRVKLVENDQGFHHGRPFTWDRYATWAILQRDDRAVVSVISTHMMTNPGKYPKQHGNPGLSRAGQYARGMDVLLALSDTLAQFGPVIVGGDMNSHPGSGSWAAAPKMRAAGYQYAKDAGVMYLFFQPGVELASHRQVRVASDHAAIVSALDMNGKGPTPLR</sequence>
<evidence type="ECO:0000313" key="3">
    <source>
        <dbReference type="EMBL" id="NYJ00503.1"/>
    </source>
</evidence>
<gene>
    <name evidence="3" type="ORF">HNR19_001201</name>
</gene>
<dbReference type="AlphaFoldDB" id="A0A853C2C7"/>
<keyword evidence="2" id="KW-1133">Transmembrane helix</keyword>
<dbReference type="Gene3D" id="3.60.10.10">
    <property type="entry name" value="Endonuclease/exonuclease/phosphatase"/>
    <property type="match status" value="1"/>
</dbReference>
<organism evidence="3 4">
    <name type="scientific">Nocardioides thalensis</name>
    <dbReference type="NCBI Taxonomy" id="1914755"/>
    <lineage>
        <taxon>Bacteria</taxon>
        <taxon>Bacillati</taxon>
        <taxon>Actinomycetota</taxon>
        <taxon>Actinomycetes</taxon>
        <taxon>Propionibacteriales</taxon>
        <taxon>Nocardioidaceae</taxon>
        <taxon>Nocardioides</taxon>
    </lineage>
</organism>
<keyword evidence="2" id="KW-0812">Transmembrane</keyword>
<dbReference type="InterPro" id="IPR036691">
    <property type="entry name" value="Endo/exonu/phosph_ase_sf"/>
</dbReference>
<dbReference type="GO" id="GO:0004527">
    <property type="term" value="F:exonuclease activity"/>
    <property type="evidence" value="ECO:0007669"/>
    <property type="project" value="UniProtKB-KW"/>
</dbReference>
<proteinExistence type="predicted"/>
<keyword evidence="3" id="KW-0378">Hydrolase</keyword>
<dbReference type="RefSeq" id="WP_179667084.1">
    <property type="nucleotide sequence ID" value="NZ_JACCFP010000001.1"/>
</dbReference>
<comment type="caution">
    <text evidence="3">The sequence shown here is derived from an EMBL/GenBank/DDBJ whole genome shotgun (WGS) entry which is preliminary data.</text>
</comment>
<keyword evidence="3" id="KW-0540">Nuclease</keyword>
<dbReference type="SUPFAM" id="SSF56219">
    <property type="entry name" value="DNase I-like"/>
    <property type="match status" value="1"/>
</dbReference>
<protein>
    <submittedName>
        <fullName evidence="3">Endonuclease/exonuclease/phosphatase family metal-dependent hydrolase</fullName>
    </submittedName>
</protein>
<reference evidence="3 4" key="1">
    <citation type="submission" date="2020-07" db="EMBL/GenBank/DDBJ databases">
        <title>Sequencing the genomes of 1000 actinobacteria strains.</title>
        <authorList>
            <person name="Klenk H.-P."/>
        </authorList>
    </citation>
    <scope>NUCLEOTIDE SEQUENCE [LARGE SCALE GENOMIC DNA]</scope>
    <source>
        <strain evidence="3 4">DSM 103833</strain>
    </source>
</reference>